<reference evidence="8" key="1">
    <citation type="submission" date="2019-08" db="EMBL/GenBank/DDBJ databases">
        <authorList>
            <person name="Kucharzyk K."/>
            <person name="Murdoch R.W."/>
            <person name="Higgins S."/>
            <person name="Loffler F."/>
        </authorList>
    </citation>
    <scope>NUCLEOTIDE SEQUENCE</scope>
</reference>
<feature type="transmembrane region" description="Helical" evidence="7">
    <location>
        <begin position="173"/>
        <end position="201"/>
    </location>
</feature>
<protein>
    <submittedName>
        <fullName evidence="8">Putative cryptic C4-dicarboxylate transporter DcuD</fullName>
    </submittedName>
</protein>
<evidence type="ECO:0000256" key="1">
    <source>
        <dbReference type="ARBA" id="ARBA00004651"/>
    </source>
</evidence>
<evidence type="ECO:0000256" key="5">
    <source>
        <dbReference type="ARBA" id="ARBA00022989"/>
    </source>
</evidence>
<sequence length="423" mass="43702">MLYIGGLVVVLTFVAIIKKYETRLCLLLGGFLLAILSGNLMAAVDGFVKTMTSSLVITICSIMGFAYIMKMTHCDEHMVKALTRALKKVPMVLIPGAVVVTWLINIPLTSAAGCSAAVGAILIPALIKSGVYPAMAAAAVFAGTWGSVLSPGNTHNNFISKMAMEAKLPNSSVMEVISVHALASCAALVVVVIGVTIVAKMLKEGTGYIDPNDTDDEDENFKVSAIRALMPVLPLVMLVLAAKQVGVLPEAFQSIPFTMILGSALATLVTRSNPQEIVKDFWRGAGDSYGSVMGLIICAATFTAGMTAIGLTGTLIELMKQSQGVAKIAGAFGSFAIAILAGSGDAATLAFNGTITPHAADFGLGLIQLGSISNVAGALGRSCSPVAAGCIVCAGIANISPMEIAKRNIVVMFLACCLIITLL</sequence>
<dbReference type="InterPro" id="IPR018385">
    <property type="entry name" value="C4_dicarb_anaerob_car-like"/>
</dbReference>
<feature type="transmembrane region" description="Helical" evidence="7">
    <location>
        <begin position="221"/>
        <end position="242"/>
    </location>
</feature>
<feature type="transmembrane region" description="Helical" evidence="7">
    <location>
        <begin position="50"/>
        <end position="69"/>
    </location>
</feature>
<feature type="transmembrane region" description="Helical" evidence="7">
    <location>
        <begin position="129"/>
        <end position="152"/>
    </location>
</feature>
<keyword evidence="5 7" id="KW-1133">Transmembrane helix</keyword>
<keyword evidence="3" id="KW-1003">Cell membrane</keyword>
<feature type="transmembrane region" description="Helical" evidence="7">
    <location>
        <begin position="90"/>
        <end position="123"/>
    </location>
</feature>
<keyword evidence="4 7" id="KW-0812">Transmembrane</keyword>
<feature type="transmembrane region" description="Helical" evidence="7">
    <location>
        <begin position="328"/>
        <end position="351"/>
    </location>
</feature>
<evidence type="ECO:0000256" key="6">
    <source>
        <dbReference type="ARBA" id="ARBA00023136"/>
    </source>
</evidence>
<accession>A0A644V3G1</accession>
<dbReference type="EMBL" id="VSSQ01000205">
    <property type="protein sequence ID" value="MPL85403.1"/>
    <property type="molecule type" value="Genomic_DNA"/>
</dbReference>
<organism evidence="8">
    <name type="scientific">bioreactor metagenome</name>
    <dbReference type="NCBI Taxonomy" id="1076179"/>
    <lineage>
        <taxon>unclassified sequences</taxon>
        <taxon>metagenomes</taxon>
        <taxon>ecological metagenomes</taxon>
    </lineage>
</organism>
<dbReference type="PANTHER" id="PTHR42002:SF2">
    <property type="entry name" value="ANAEROBIC C4-DICARBOXYLATE TRANSPORTER DCUC-RELATED"/>
    <property type="match status" value="1"/>
</dbReference>
<gene>
    <name evidence="8" type="primary">dcuD_4</name>
    <name evidence="8" type="ORF">SDC9_31371</name>
</gene>
<dbReference type="Pfam" id="PF03606">
    <property type="entry name" value="DcuC"/>
    <property type="match status" value="1"/>
</dbReference>
<name>A0A644V3G1_9ZZZZ</name>
<comment type="caution">
    <text evidence="8">The sequence shown here is derived from an EMBL/GenBank/DDBJ whole genome shotgun (WGS) entry which is preliminary data.</text>
</comment>
<feature type="transmembrane region" description="Helical" evidence="7">
    <location>
        <begin position="292"/>
        <end position="316"/>
    </location>
</feature>
<evidence type="ECO:0000313" key="8">
    <source>
        <dbReference type="EMBL" id="MPL85403.1"/>
    </source>
</evidence>
<feature type="transmembrane region" description="Helical" evidence="7">
    <location>
        <begin position="24"/>
        <end position="44"/>
    </location>
</feature>
<dbReference type="GO" id="GO:0015556">
    <property type="term" value="F:C4-dicarboxylate transmembrane transporter activity"/>
    <property type="evidence" value="ECO:0007669"/>
    <property type="project" value="InterPro"/>
</dbReference>
<dbReference type="InterPro" id="IPR004669">
    <property type="entry name" value="C4_dicarb_anaerob_car"/>
</dbReference>
<comment type="subcellular location">
    <subcellularLocation>
        <location evidence="1">Cell membrane</location>
        <topology evidence="1">Multi-pass membrane protein</topology>
    </subcellularLocation>
</comment>
<dbReference type="PANTHER" id="PTHR42002">
    <property type="entry name" value="ANAEROBIC C4-DICARBOXYLATE TRANSPORTER DCUC-RELATED"/>
    <property type="match status" value="1"/>
</dbReference>
<evidence type="ECO:0000256" key="4">
    <source>
        <dbReference type="ARBA" id="ARBA00022692"/>
    </source>
</evidence>
<proteinExistence type="predicted"/>
<evidence type="ECO:0000256" key="3">
    <source>
        <dbReference type="ARBA" id="ARBA00022475"/>
    </source>
</evidence>
<dbReference type="AlphaFoldDB" id="A0A644V3G1"/>
<evidence type="ECO:0000256" key="7">
    <source>
        <dbReference type="SAM" id="Phobius"/>
    </source>
</evidence>
<feature type="transmembrane region" description="Helical" evidence="7">
    <location>
        <begin position="254"/>
        <end position="272"/>
    </location>
</feature>
<keyword evidence="2" id="KW-0813">Transport</keyword>
<evidence type="ECO:0000256" key="2">
    <source>
        <dbReference type="ARBA" id="ARBA00022448"/>
    </source>
</evidence>
<dbReference type="NCBIfam" id="NF037994">
    <property type="entry name" value="DcuC_1"/>
    <property type="match status" value="1"/>
</dbReference>
<keyword evidence="6 7" id="KW-0472">Membrane</keyword>
<dbReference type="GO" id="GO:0005886">
    <property type="term" value="C:plasma membrane"/>
    <property type="evidence" value="ECO:0007669"/>
    <property type="project" value="UniProtKB-SubCell"/>
</dbReference>